<keyword evidence="1" id="KW-0472">Membrane</keyword>
<keyword evidence="1" id="KW-1133">Transmembrane helix</keyword>
<dbReference type="OrthoDB" id="361283at2759"/>
<protein>
    <submittedName>
        <fullName evidence="3">Membrane protein, putative</fullName>
    </submittedName>
</protein>
<dbReference type="EMBL" id="LK391708">
    <property type="protein sequence ID" value="CDR95582.1"/>
    <property type="molecule type" value="Genomic_DNA"/>
</dbReference>
<keyword evidence="4" id="KW-1185">Reference proteome</keyword>
<reference evidence="4" key="1">
    <citation type="submission" date="2014-06" db="EMBL/GenBank/DDBJ databases">
        <authorList>
            <person name="Aslett M."/>
            <person name="De Silva N."/>
        </authorList>
    </citation>
    <scope>NUCLEOTIDE SEQUENCE [LARGE SCALE GENOMIC DNA]</scope>
    <source>
        <strain evidence="4">Bond</strain>
    </source>
</reference>
<dbReference type="Proteomes" id="UP000033188">
    <property type="component" value="Chromosome 2"/>
</dbReference>
<feature type="signal peptide" evidence="2">
    <location>
        <begin position="1"/>
        <end position="16"/>
    </location>
</feature>
<dbReference type="InterPro" id="IPR045197">
    <property type="entry name" value="NUP210-like"/>
</dbReference>
<evidence type="ECO:0000313" key="3">
    <source>
        <dbReference type="EMBL" id="CDR95582.1"/>
    </source>
</evidence>
<dbReference type="PANTHER" id="PTHR23019:SF0">
    <property type="entry name" value="NUCLEAR PORE MEMBRANE GLYCOPROTEIN 210"/>
    <property type="match status" value="1"/>
</dbReference>
<evidence type="ECO:0000313" key="4">
    <source>
        <dbReference type="Proteomes" id="UP000033188"/>
    </source>
</evidence>
<dbReference type="STRING" id="5866.A0A061D6D9"/>
<dbReference type="GeneID" id="24564123"/>
<feature type="transmembrane region" description="Helical" evidence="1">
    <location>
        <begin position="2258"/>
        <end position="2279"/>
    </location>
</feature>
<evidence type="ECO:0000256" key="1">
    <source>
        <dbReference type="SAM" id="Phobius"/>
    </source>
</evidence>
<keyword evidence="1" id="KW-0812">Transmembrane</keyword>
<accession>A0A061D6D9</accession>
<gene>
    <name evidence="3" type="ORF">BBBOND_0207370</name>
</gene>
<name>A0A061D6D9_BABBI</name>
<dbReference type="KEGG" id="bbig:BBBOND_0207370"/>
<dbReference type="PANTHER" id="PTHR23019">
    <property type="entry name" value="NUCLEAR PORE MEMBRANE GLYCOPROTEIN GP210-RELATED"/>
    <property type="match status" value="1"/>
</dbReference>
<dbReference type="RefSeq" id="XP_012767768.1">
    <property type="nucleotide sequence ID" value="XM_012912314.1"/>
</dbReference>
<dbReference type="VEuPathDB" id="PiroplasmaDB:BBBOND_0207370"/>
<dbReference type="OMA" id="EVVISPM"/>
<feature type="chain" id="PRO_5001595836" evidence="2">
    <location>
        <begin position="17"/>
        <end position="2328"/>
    </location>
</feature>
<sequence>MFAGWWLLALFGACSAAVHAATGGSGLTLTPAQVLLPSTSYYVDAGAREPLKVHVQVLLRVEPRVCVNWEVQNPELLRLFPPNNEENYIEYSIVPLSSFGEGCSSSIWAASLPSALRAQSSESGAPLRSWVFAYEASTKTRAGAEVVISPMRSIQFETRNRRISVNQVATLKIVGHDEFANTFTSLEGIPFEAQIEDPRIMEIIDLRHDPEVATRARVSLLDKRDRFAVSQGSTLTSDVIVLQGRTVGRTRISVRVMLPEYREIVLKDVEFTVSDSIDLEPGRLVLPPGAQFKFCVQKIKPQSQIDDTWDPTVDLTNYQWSVAGGAGQLVKPDGTLTTGKAGGVDFRVILTDRRNSETFVSDISVRVPQSLGLSYGGLQQMLDCYATKGVDIADTSNLPHNSLLAQLQQQVYAGCRGGMRCGLRYLAAAAGATPPAYLLLGRSYVFDVGMRDKDDTAIYVAEGYSFSWRVENAAIVGVTRSPNGRFVVITALAEGVTKVAVELAAPRVSIEFTVSVTDPVHLLGFPVETIDVPNQQGLQQVPRSEPLVGSTRPLVVPLNENAKLVARGGSGEYLWHVDDIGMCSTKQGVLRCKAYGSTVLTVSDRLNPENVFKVQVVVQRMKRLELLPAQVHVEVGATAQFRLSAFADLADLAPVFSKSWGTASGEVGRFYSCMPLTYQVESAANAKLNCRVEHDRFMLDLTKVTEEPFSCGVFAYRTLHPGESEVSVSLLHEESMVMTELTASAKALIYDRLSLSVHPEYSQFPLKTPPQPFMNVSQAMADQSVFANVPIGGKVRLVVRGGPPMLANGLVVSTCNRSSAHLYVDKVDNAREGIVSGRTMFDVYCVAETAGDKVCVRVDGVLRNEYTISCRLPSYVEIHPLVSANNQTVRDNLLHCSGYPANWEDGDAVPTGVFSSGSNLCYKDESKTKWQIKTNADAMHAFRAVVFDAFGTPLCPSHSYKVHWSGSAAAGAAKSAELPFQKIDGSMFVYESTTLADSDIVADLEWPDALDPRHTSAGAAAVLKPKSVTTQIAASKMWTKSTSRRGGYLLSTSLRVQPTLPHEILIGASRTSLTPAEKRVSIFFNPRMRYQFAVALGSGNYVELTAYSESIKLQHSTTLTFSSAAEFAKLAAVVDGVTNLSDPLDLQKSVARYANTAMPPIPVKYLNFTCPQPCSRSLDIVDRSQLGQQTKTLIISQSPVSKLHIMITDIPDVENGVFEDLDVLSSLGGGINLLSVKRLYRVHAVALDGDGVPMSYASLSGLKFSVCSSNLVKLEHPKDVGFKAIGGVMVIQCLAEGKYTVRAEIRNFTGTTETPDGVLVSDSLEITAYRETSPVLASILMMPNSGEFHLSMLDGALSRSIPLQTAALETSDETVLQVVTSGQVGVIRAVKPGTCTMTSYIAGGTSSPSKSVTPVTVAMPYSVAVSGPSQILNGKSVVLYAKVSDYGGRPFTPIFVLGSSESATSSYCAFTWSVSGHGVFLEEGERTATVSGAGRARVTMIATSAGAITVALRASCRNLSASGTLELVAPKFAVESLVPSSVFGSHFSDPIILSPNSTYESLVGVVEPIASSDVGLLTVDGTSGQTTLKTESKTGHVLLKTADSYVTHVQVHEVNQLHVHSYGVQSSEISVLKSGKKELTVQLKTRDGRRILPPVDLRLKYMLSNSSLFRVTLSGHSIHVAANSADGCSSLMVLLDENDEQFTGTNMVVDTIRLCVVNALTPQDALVLKGSTVRFLAGDSRTFSVQMRGAPLAHAYTSMEHQDTLQYYQDAILSRMDALMSDLKSDLSRGLINVFRDIGLEESGCVDSLEMHQPYLEASQYVNGLKPLYVFPFSICREVDSATFTAKLTAFLQELGRSADSVFSMMEGGVSAISDNATSGTGVMGMLPSTKSGQNATSGEGVNAAQPSAVTGNWTVDEPDILSVSDSQGVALAAGSTVVKYSSEYMKGDSRITVFEAVTKVEYQHLADSAVRANATNMKPVFGTTIAYKEFYEPFYVVFKAATAGGSYLHNTLQVDSRVFAVCELVSKETWVKEVFGSEATYVVGSSATEFLPACRISIRSFGGKTEWNKMRNVLKGASESAYGLKLKVALYSTLPSDHKPPALTPSKQQSKKSTATDAAAAQPLWVSLRKVDALLSEQSFDWKLPVFAQFVDSVGIAISDVSVEPGKAVAISVYPHYSRCKLRVDGSHYKLRITEHQGLLCSFALENDGIVEPSSVQLVCQRTVAATLKISHPSVARLEVPTSVVTTEVRTTYGVDWMLIVFTACLAAGLAYLIYTLLHRPDIRYYETTEPIKIERRLPNVFEKLYQTDYHGSTSSTSVQYQHRRRL</sequence>
<evidence type="ECO:0000256" key="2">
    <source>
        <dbReference type="SAM" id="SignalP"/>
    </source>
</evidence>
<keyword evidence="2" id="KW-0732">Signal</keyword>
<organism evidence="3 4">
    <name type="scientific">Babesia bigemina</name>
    <dbReference type="NCBI Taxonomy" id="5866"/>
    <lineage>
        <taxon>Eukaryota</taxon>
        <taxon>Sar</taxon>
        <taxon>Alveolata</taxon>
        <taxon>Apicomplexa</taxon>
        <taxon>Aconoidasida</taxon>
        <taxon>Piroplasmida</taxon>
        <taxon>Babesiidae</taxon>
        <taxon>Babesia</taxon>
    </lineage>
</organism>
<proteinExistence type="predicted"/>